<keyword evidence="2" id="KW-0472">Membrane</keyword>
<evidence type="ECO:0000313" key="7">
    <source>
        <dbReference type="Proteomes" id="UP000029646"/>
    </source>
</evidence>
<proteinExistence type="predicted"/>
<dbReference type="EMBL" id="BBNS01000024">
    <property type="protein sequence ID" value="GAL72395.1"/>
    <property type="molecule type" value="Genomic_DNA"/>
</dbReference>
<dbReference type="Proteomes" id="UP000030184">
    <property type="component" value="Unassembled WGS sequence"/>
</dbReference>
<keyword evidence="8" id="KW-1185">Reference proteome</keyword>
<dbReference type="OrthoDB" id="981213at2"/>
<keyword evidence="2" id="KW-1133">Transmembrane helix</keyword>
<evidence type="ECO:0008006" key="9">
    <source>
        <dbReference type="Google" id="ProtNLM"/>
    </source>
</evidence>
<evidence type="ECO:0000256" key="3">
    <source>
        <dbReference type="SAM" id="SignalP"/>
    </source>
</evidence>
<evidence type="ECO:0000313" key="8">
    <source>
        <dbReference type="Proteomes" id="UP000030184"/>
    </source>
</evidence>
<keyword evidence="1" id="KW-0175">Coiled coil</keyword>
<feature type="chain" id="PRO_5010408455" description="tRNA (Guanine-N1)-methyltransferase" evidence="3">
    <location>
        <begin position="22"/>
        <end position="206"/>
    </location>
</feature>
<feature type="coiled-coil region" evidence="1">
    <location>
        <begin position="92"/>
        <end position="119"/>
    </location>
</feature>
<sequence length="206" mass="23649">MISSKYLFAIIFAFFFNATFAQTTEEQEALSLNSGTIDSQFEFVFRKSGNFKGTNGQAYEAVKSSWLYTLRAHVKDSLDEIRKDLSDTRAVVESQANEITELKSNLSKTQTDLTNTNAEKDSMSLFGMQMSKIGYNTLLWSIIAALLAFLLFFIYKFKNSNAVTKQAKQSLSEIEEEFEEHRKTALEREQKVRRQLQDEINKQKKA</sequence>
<gene>
    <name evidence="4" type="ORF">JCM19301_3390</name>
    <name evidence="5" type="ORF">JCM19302_1157</name>
    <name evidence="6" type="ORF">JCM19538_3139</name>
</gene>
<protein>
    <recommendedName>
        <fullName evidence="9">tRNA (Guanine-N1)-methyltransferase</fullName>
    </recommendedName>
</protein>
<reference evidence="8" key="1">
    <citation type="journal article" date="2014" name="Genome Announc.">
        <title>Draft Genome Sequence of Marine Flavobacterium Jejuia pallidilutea Strain 11shimoA1 and Pigmentation Mutants.</title>
        <authorList>
            <person name="Takatani N."/>
            <person name="Nakanishi M."/>
            <person name="Meirelles P."/>
            <person name="Mino S."/>
            <person name="Suda W."/>
            <person name="Oshima K."/>
            <person name="Hattori M."/>
            <person name="Ohkuma M."/>
            <person name="Hosokawa M."/>
            <person name="Miyashita K."/>
            <person name="Thompson F.L."/>
            <person name="Niwa A."/>
            <person name="Sawabe T."/>
            <person name="Sawabe T."/>
        </authorList>
    </citation>
    <scope>NUCLEOTIDE SEQUENCE [LARGE SCALE GENOMIC DNA]</scope>
    <source>
        <strain evidence="8">JCM 19538</strain>
    </source>
</reference>
<evidence type="ECO:0000256" key="1">
    <source>
        <dbReference type="SAM" id="Coils"/>
    </source>
</evidence>
<dbReference type="RefSeq" id="WP_042240893.1">
    <property type="nucleotide sequence ID" value="NZ_BBNR01000002.1"/>
</dbReference>
<feature type="transmembrane region" description="Helical" evidence="2">
    <location>
        <begin position="133"/>
        <end position="155"/>
    </location>
</feature>
<feature type="signal peptide" evidence="3">
    <location>
        <begin position="1"/>
        <end position="21"/>
    </location>
</feature>
<dbReference type="eggNOG" id="ENOG502ZC2G">
    <property type="taxonomic scope" value="Bacteria"/>
</dbReference>
<dbReference type="Proteomes" id="UP000029641">
    <property type="component" value="Unassembled WGS sequence"/>
</dbReference>
<dbReference type="Proteomes" id="UP000029646">
    <property type="component" value="Unassembled WGS sequence"/>
</dbReference>
<name>A0A090W5V9_9FLAO</name>
<keyword evidence="2" id="KW-0812">Transmembrane</keyword>
<evidence type="ECO:0000313" key="5">
    <source>
        <dbReference type="EMBL" id="GAL72395.1"/>
    </source>
</evidence>
<dbReference type="STRING" id="504487.JCM19538_3139"/>
<evidence type="ECO:0000313" key="4">
    <source>
        <dbReference type="EMBL" id="GAL65705.1"/>
    </source>
</evidence>
<keyword evidence="3" id="KW-0732">Signal</keyword>
<accession>A0A090W5V9</accession>
<evidence type="ECO:0000313" key="6">
    <source>
        <dbReference type="EMBL" id="GAL88626.1"/>
    </source>
</evidence>
<organism evidence="5 7">
    <name type="scientific">Jejuia pallidilutea</name>
    <dbReference type="NCBI Taxonomy" id="504487"/>
    <lineage>
        <taxon>Bacteria</taxon>
        <taxon>Pseudomonadati</taxon>
        <taxon>Bacteroidota</taxon>
        <taxon>Flavobacteriia</taxon>
        <taxon>Flavobacteriales</taxon>
        <taxon>Flavobacteriaceae</taxon>
        <taxon>Jejuia</taxon>
    </lineage>
</organism>
<comment type="caution">
    <text evidence="5">The sequence shown here is derived from an EMBL/GenBank/DDBJ whole genome shotgun (WGS) entry which is preliminary data.</text>
</comment>
<evidence type="ECO:0000256" key="2">
    <source>
        <dbReference type="SAM" id="Phobius"/>
    </source>
</evidence>
<dbReference type="AlphaFoldDB" id="A0A090W5V9"/>
<dbReference type="EMBL" id="BBNR01000002">
    <property type="protein sequence ID" value="GAL65705.1"/>
    <property type="molecule type" value="Genomic_DNA"/>
</dbReference>
<feature type="coiled-coil region" evidence="1">
    <location>
        <begin position="164"/>
        <end position="206"/>
    </location>
</feature>
<dbReference type="EMBL" id="BBNY01000003">
    <property type="protein sequence ID" value="GAL88626.1"/>
    <property type="molecule type" value="Genomic_DNA"/>
</dbReference>